<dbReference type="GO" id="GO:0009060">
    <property type="term" value="P:aerobic respiration"/>
    <property type="evidence" value="ECO:0007669"/>
    <property type="project" value="UniProtKB-UniRule"/>
</dbReference>
<accession>A0A2A5CJ15</accession>
<reference evidence="7" key="1">
    <citation type="submission" date="2017-08" db="EMBL/GenBank/DDBJ databases">
        <title>A dynamic microbial community with high functional redundancy inhabits the cold, oxic subseafloor aquifer.</title>
        <authorList>
            <person name="Tully B.J."/>
            <person name="Wheat C.G."/>
            <person name="Glazer B.T."/>
            <person name="Huber J.A."/>
        </authorList>
    </citation>
    <scope>NUCLEOTIDE SEQUENCE [LARGE SCALE GENOMIC DNA]</scope>
</reference>
<dbReference type="EMBL" id="NVWI01000001">
    <property type="protein sequence ID" value="PCJ43864.1"/>
    <property type="molecule type" value="Genomic_DNA"/>
</dbReference>
<dbReference type="Gene3D" id="3.40.50.150">
    <property type="entry name" value="Vaccinia Virus protein VP39"/>
    <property type="match status" value="1"/>
</dbReference>
<dbReference type="CDD" id="cd02440">
    <property type="entry name" value="AdoMet_MTases"/>
    <property type="match status" value="1"/>
</dbReference>
<feature type="binding site" evidence="5">
    <location>
        <position position="75"/>
    </location>
    <ligand>
        <name>S-adenosyl-L-methionine</name>
        <dbReference type="ChEBI" id="CHEBI:59789"/>
    </ligand>
</feature>
<comment type="function">
    <text evidence="5">Methyltransferase required for the conversion of demethylmenaquinol (DMKH2) to menaquinol (MKH2) and the conversion of 2-polyprenyl-6-methoxy-1,4-benzoquinol (DDMQH2) to 2-polyprenyl-3-methyl-6-methoxy-1,4-benzoquinol (DMQH2).</text>
</comment>
<dbReference type="EC" id="2.1.1.201" evidence="5"/>
<evidence type="ECO:0000256" key="1">
    <source>
        <dbReference type="ARBA" id="ARBA00022428"/>
    </source>
</evidence>
<comment type="similarity">
    <text evidence="5">Belongs to the class I-like SAM-binding methyltransferase superfamily. MenG/UbiE family.</text>
</comment>
<dbReference type="GO" id="GO:0032259">
    <property type="term" value="P:methylation"/>
    <property type="evidence" value="ECO:0007669"/>
    <property type="project" value="UniProtKB-KW"/>
</dbReference>
<dbReference type="UniPathway" id="UPA00079">
    <property type="reaction ID" value="UER00169"/>
</dbReference>
<comment type="pathway">
    <text evidence="5">Cofactor biosynthesis; ubiquinone biosynthesis.</text>
</comment>
<dbReference type="Proteomes" id="UP000228987">
    <property type="component" value="Unassembled WGS sequence"/>
</dbReference>
<keyword evidence="1 5" id="KW-0474">Menaquinone biosynthesis</keyword>
<dbReference type="PANTHER" id="PTHR43591">
    <property type="entry name" value="METHYLTRANSFERASE"/>
    <property type="match status" value="1"/>
</dbReference>
<keyword evidence="4 5" id="KW-0949">S-adenosyl-L-methionine</keyword>
<dbReference type="GO" id="GO:0008425">
    <property type="term" value="F:2-methoxy-6-polyprenyl-1,4-benzoquinol methyltransferase activity"/>
    <property type="evidence" value="ECO:0007669"/>
    <property type="project" value="UniProtKB-UniRule"/>
</dbReference>
<dbReference type="InterPro" id="IPR029063">
    <property type="entry name" value="SAM-dependent_MTases_sf"/>
</dbReference>
<evidence type="ECO:0000256" key="3">
    <source>
        <dbReference type="ARBA" id="ARBA00022679"/>
    </source>
</evidence>
<comment type="caution">
    <text evidence="5">Lacks conserved residue(s) required for the propagation of feature annotation.</text>
</comment>
<name>A0A2A5CJ15_9GAMM</name>
<dbReference type="InterPro" id="IPR004033">
    <property type="entry name" value="UbiE/COQ5_MeTrFase"/>
</dbReference>
<dbReference type="UniPathway" id="UPA00232"/>
<dbReference type="HAMAP" id="MF_01813">
    <property type="entry name" value="MenG_UbiE_methyltr"/>
    <property type="match status" value="1"/>
</dbReference>
<evidence type="ECO:0000313" key="6">
    <source>
        <dbReference type="EMBL" id="PCJ43864.1"/>
    </source>
</evidence>
<dbReference type="NCBIfam" id="NF001244">
    <property type="entry name" value="PRK00216.1-5"/>
    <property type="match status" value="1"/>
</dbReference>
<comment type="catalytic activity">
    <reaction evidence="5">
        <text>a 2-demethylmenaquinol + S-adenosyl-L-methionine = a menaquinol + S-adenosyl-L-homocysteine + H(+)</text>
        <dbReference type="Rhea" id="RHEA:42640"/>
        <dbReference type="Rhea" id="RHEA-COMP:9539"/>
        <dbReference type="Rhea" id="RHEA-COMP:9563"/>
        <dbReference type="ChEBI" id="CHEBI:15378"/>
        <dbReference type="ChEBI" id="CHEBI:18151"/>
        <dbReference type="ChEBI" id="CHEBI:55437"/>
        <dbReference type="ChEBI" id="CHEBI:57856"/>
        <dbReference type="ChEBI" id="CHEBI:59789"/>
        <dbReference type="EC" id="2.1.1.163"/>
    </reaction>
</comment>
<feature type="binding site" evidence="5">
    <location>
        <begin position="124"/>
        <end position="125"/>
    </location>
    <ligand>
        <name>S-adenosyl-L-methionine</name>
        <dbReference type="ChEBI" id="CHEBI:59789"/>
    </ligand>
</feature>
<dbReference type="Pfam" id="PF01209">
    <property type="entry name" value="Ubie_methyltran"/>
    <property type="match status" value="1"/>
</dbReference>
<comment type="catalytic activity">
    <reaction evidence="5">
        <text>a 2-methoxy-6-(all-trans-polyprenyl)benzene-1,4-diol + S-adenosyl-L-methionine = a 5-methoxy-2-methyl-3-(all-trans-polyprenyl)benzene-1,4-diol + S-adenosyl-L-homocysteine + H(+)</text>
        <dbReference type="Rhea" id="RHEA:28286"/>
        <dbReference type="Rhea" id="RHEA-COMP:10858"/>
        <dbReference type="Rhea" id="RHEA-COMP:10859"/>
        <dbReference type="ChEBI" id="CHEBI:15378"/>
        <dbReference type="ChEBI" id="CHEBI:57856"/>
        <dbReference type="ChEBI" id="CHEBI:59789"/>
        <dbReference type="ChEBI" id="CHEBI:84166"/>
        <dbReference type="ChEBI" id="CHEBI:84167"/>
        <dbReference type="EC" id="2.1.1.201"/>
    </reaction>
</comment>
<dbReference type="PROSITE" id="PS51608">
    <property type="entry name" value="SAM_MT_UBIE"/>
    <property type="match status" value="1"/>
</dbReference>
<dbReference type="PANTHER" id="PTHR43591:SF24">
    <property type="entry name" value="2-METHOXY-6-POLYPRENYL-1,4-BENZOQUINOL METHYLASE, MITOCHONDRIAL"/>
    <property type="match status" value="1"/>
</dbReference>
<proteinExistence type="inferred from homology"/>
<keyword evidence="5" id="KW-0831">Ubiquinone biosynthesis</keyword>
<gene>
    <name evidence="5" type="primary">ubiE</name>
    <name evidence="6" type="ORF">COA71_02405</name>
</gene>
<dbReference type="AlphaFoldDB" id="A0A2A5CJ15"/>
<dbReference type="SUPFAM" id="SSF53335">
    <property type="entry name" value="S-adenosyl-L-methionine-dependent methyltransferases"/>
    <property type="match status" value="1"/>
</dbReference>
<comment type="pathway">
    <text evidence="5">Quinol/quinone metabolism; menaquinone biosynthesis; menaquinol from 1,4-dihydroxy-2-naphthoate: step 2/2.</text>
</comment>
<dbReference type="GO" id="GO:0009234">
    <property type="term" value="P:menaquinone biosynthetic process"/>
    <property type="evidence" value="ECO:0007669"/>
    <property type="project" value="UniProtKB-UniRule"/>
</dbReference>
<organism evidence="6 7">
    <name type="scientific">SAR86 cluster bacterium</name>
    <dbReference type="NCBI Taxonomy" id="2030880"/>
    <lineage>
        <taxon>Bacteria</taxon>
        <taxon>Pseudomonadati</taxon>
        <taxon>Pseudomonadota</taxon>
        <taxon>Gammaproteobacteria</taxon>
        <taxon>SAR86 cluster</taxon>
    </lineage>
</organism>
<evidence type="ECO:0000256" key="5">
    <source>
        <dbReference type="HAMAP-Rule" id="MF_01813"/>
    </source>
</evidence>
<dbReference type="NCBIfam" id="TIGR01934">
    <property type="entry name" value="MenG_MenH_UbiE"/>
    <property type="match status" value="1"/>
</dbReference>
<feature type="binding site" evidence="5">
    <location>
        <position position="96"/>
    </location>
    <ligand>
        <name>S-adenosyl-L-methionine</name>
        <dbReference type="ChEBI" id="CHEBI:59789"/>
    </ligand>
</feature>
<protein>
    <recommendedName>
        <fullName evidence="5">Ubiquinone/menaquinone biosynthesis C-methyltransferase UbiE</fullName>
        <ecNumber evidence="5">2.1.1.163</ecNumber>
        <ecNumber evidence="5">2.1.1.201</ecNumber>
    </recommendedName>
    <alternativeName>
        <fullName evidence="5">2-methoxy-6-polyprenyl-1,4-benzoquinol methylase</fullName>
    </alternativeName>
    <alternativeName>
        <fullName evidence="5">Demethylmenaquinone methyltransferase</fullName>
    </alternativeName>
</protein>
<sequence>MNESSNNKTTDFGYKEVPVDEKAEHVANVFHSVARNYDIMNDIMSLGSHRLIKKFTVQLTALRPGQTVLDLAGGTGDFSLQFSPIVGSKGQVVLADINESMLRVGRDRIIDKGHLTNISYSLADAEKLPFSADSFDCICIAYGLRNVTDKDAALRSMFKVTKPGGRVVVLEFSKPHKPLVSKAYDLYSKLWPIAGKIISGDSESYQYLVESIRMHPDQETLKSMFLDAGFQRCEYHDVMDGICAVHIGYKDAA</sequence>
<keyword evidence="3 5" id="KW-0808">Transferase</keyword>
<dbReference type="GO" id="GO:0043770">
    <property type="term" value="F:demethylmenaquinone methyltransferase activity"/>
    <property type="evidence" value="ECO:0007669"/>
    <property type="project" value="UniProtKB-UniRule"/>
</dbReference>
<keyword evidence="2 5" id="KW-0489">Methyltransferase</keyword>
<comment type="caution">
    <text evidence="6">The sequence shown here is derived from an EMBL/GenBank/DDBJ whole genome shotgun (WGS) entry which is preliminary data.</text>
</comment>
<evidence type="ECO:0000313" key="7">
    <source>
        <dbReference type="Proteomes" id="UP000228987"/>
    </source>
</evidence>
<dbReference type="EC" id="2.1.1.163" evidence="5"/>
<evidence type="ECO:0000256" key="4">
    <source>
        <dbReference type="ARBA" id="ARBA00022691"/>
    </source>
</evidence>
<evidence type="ECO:0000256" key="2">
    <source>
        <dbReference type="ARBA" id="ARBA00022603"/>
    </source>
</evidence>